<evidence type="ECO:0000313" key="2">
    <source>
        <dbReference type="EMBL" id="CAD6225284.1"/>
    </source>
</evidence>
<feature type="region of interest" description="Disordered" evidence="1">
    <location>
        <begin position="1"/>
        <end position="45"/>
    </location>
</feature>
<keyword evidence="3" id="KW-1185">Reference proteome</keyword>
<name>A0A811NKL2_9POAL</name>
<feature type="compositionally biased region" description="Basic and acidic residues" evidence="1">
    <location>
        <begin position="12"/>
        <end position="35"/>
    </location>
</feature>
<dbReference type="EMBL" id="CAJGYO010000004">
    <property type="protein sequence ID" value="CAD6225284.1"/>
    <property type="molecule type" value="Genomic_DNA"/>
</dbReference>
<evidence type="ECO:0000313" key="3">
    <source>
        <dbReference type="Proteomes" id="UP000604825"/>
    </source>
</evidence>
<evidence type="ECO:0000256" key="1">
    <source>
        <dbReference type="SAM" id="MobiDB-lite"/>
    </source>
</evidence>
<reference evidence="2" key="1">
    <citation type="submission" date="2020-10" db="EMBL/GenBank/DDBJ databases">
        <authorList>
            <person name="Han B."/>
            <person name="Lu T."/>
            <person name="Zhao Q."/>
            <person name="Huang X."/>
            <person name="Zhao Y."/>
        </authorList>
    </citation>
    <scope>NUCLEOTIDE SEQUENCE</scope>
</reference>
<gene>
    <name evidence="2" type="ORF">NCGR_LOCUS17402</name>
</gene>
<comment type="caution">
    <text evidence="2">The sequence shown here is derived from an EMBL/GenBank/DDBJ whole genome shotgun (WGS) entry which is preliminary data.</text>
</comment>
<accession>A0A811NKL2</accession>
<organism evidence="2 3">
    <name type="scientific">Miscanthus lutarioriparius</name>
    <dbReference type="NCBI Taxonomy" id="422564"/>
    <lineage>
        <taxon>Eukaryota</taxon>
        <taxon>Viridiplantae</taxon>
        <taxon>Streptophyta</taxon>
        <taxon>Embryophyta</taxon>
        <taxon>Tracheophyta</taxon>
        <taxon>Spermatophyta</taxon>
        <taxon>Magnoliopsida</taxon>
        <taxon>Liliopsida</taxon>
        <taxon>Poales</taxon>
        <taxon>Poaceae</taxon>
        <taxon>PACMAD clade</taxon>
        <taxon>Panicoideae</taxon>
        <taxon>Andropogonodae</taxon>
        <taxon>Andropogoneae</taxon>
        <taxon>Saccharinae</taxon>
        <taxon>Miscanthus</taxon>
    </lineage>
</organism>
<dbReference type="AlphaFoldDB" id="A0A811NKL2"/>
<dbReference type="Proteomes" id="UP000604825">
    <property type="component" value="Unassembled WGS sequence"/>
</dbReference>
<proteinExistence type="predicted"/>
<sequence length="83" mass="9193">MGQGSVGAEMTEEQREERNRKQHEYQAKGKAETEKLQGANAGSSVLAKPTLDSTILQASFTRDKENVDRADLDPTLYRLQDGP</sequence>
<protein>
    <submittedName>
        <fullName evidence="2">Uncharacterized protein</fullName>
    </submittedName>
</protein>